<comment type="catalytic activity">
    <reaction evidence="9 12">
        <text>O-acetyl-L-serine + hydrogen sulfide = L-cysteine + acetate</text>
        <dbReference type="Rhea" id="RHEA:14829"/>
        <dbReference type="ChEBI" id="CHEBI:29919"/>
        <dbReference type="ChEBI" id="CHEBI:30089"/>
        <dbReference type="ChEBI" id="CHEBI:35235"/>
        <dbReference type="ChEBI" id="CHEBI:58340"/>
        <dbReference type="EC" id="2.5.1.47"/>
    </reaction>
</comment>
<dbReference type="EC" id="2.5.1.47" evidence="4 12"/>
<dbReference type="NCBIfam" id="NF008735">
    <property type="entry name" value="PRK11761.1"/>
    <property type="match status" value="1"/>
</dbReference>
<dbReference type="NCBIfam" id="TIGR01136">
    <property type="entry name" value="cysKM"/>
    <property type="match status" value="1"/>
</dbReference>
<dbReference type="Pfam" id="PF00291">
    <property type="entry name" value="PALP"/>
    <property type="match status" value="1"/>
</dbReference>
<evidence type="ECO:0000256" key="4">
    <source>
        <dbReference type="ARBA" id="ARBA00012681"/>
    </source>
</evidence>
<keyword evidence="7 10" id="KW-0663">Pyridoxal phosphate</keyword>
<comment type="cofactor">
    <cofactor evidence="1 10 12">
        <name>pyridoxal 5'-phosphate</name>
        <dbReference type="ChEBI" id="CHEBI:597326"/>
    </cofactor>
</comment>
<keyword evidence="6 12" id="KW-0808">Transferase</keyword>
<dbReference type="SUPFAM" id="SSF53686">
    <property type="entry name" value="Tryptophan synthase beta subunit-like PLP-dependent enzymes"/>
    <property type="match status" value="1"/>
</dbReference>
<evidence type="ECO:0000256" key="6">
    <source>
        <dbReference type="ARBA" id="ARBA00022679"/>
    </source>
</evidence>
<dbReference type="PROSITE" id="PS00901">
    <property type="entry name" value="CYS_SYNTHASE"/>
    <property type="match status" value="1"/>
</dbReference>
<reference evidence="14 15" key="1">
    <citation type="submission" date="2019-07" db="EMBL/GenBank/DDBJ databases">
        <title>Whole genome shotgun sequence of Adhaeribacter aerolatus NBRC 106133.</title>
        <authorList>
            <person name="Hosoyama A."/>
            <person name="Uohara A."/>
            <person name="Ohji S."/>
            <person name="Ichikawa N."/>
        </authorList>
    </citation>
    <scope>NUCLEOTIDE SEQUENCE [LARGE SCALE GENOMIC DNA]</scope>
    <source>
        <strain evidence="14 15">NBRC 106133</strain>
    </source>
</reference>
<gene>
    <name evidence="14" type="primary">cysM</name>
    <name evidence="14" type="ORF">AAE02nite_39120</name>
</gene>
<evidence type="ECO:0000256" key="10">
    <source>
        <dbReference type="PIRSR" id="PIRSR605856-50"/>
    </source>
</evidence>
<dbReference type="UniPathway" id="UPA00136">
    <property type="reaction ID" value="UER00200"/>
</dbReference>
<evidence type="ECO:0000256" key="8">
    <source>
        <dbReference type="ARBA" id="ARBA00023192"/>
    </source>
</evidence>
<comment type="similarity">
    <text evidence="3 12">Belongs to the cysteine synthase/cystathionine beta-synthase family.</text>
</comment>
<dbReference type="Gene3D" id="3.40.50.1100">
    <property type="match status" value="2"/>
</dbReference>
<sequence length="348" mass="38230">MWLALGVQLMLVFFSKVKVCSFTSYLKYTVLNKKRITWNFGLGIITEQKPVKIRKVSTLLDLIGNTPLVELQNVIQKPKVKLLAKLEGNNPGGSVKDRAAYGMIKGALDRGELKPGMKLIEATSGNTGIALAMIARLFGVEIELVMPENSTEERVKTMEAFGAKVILTSEKGSMEEAIDYTLAKVAGGGYLMLNQFGNPDNFWAHYQSTGPEIWRDTDGQITHFVSSMGTTGTIMGVSRYLKEMNPAVQIVGVQPLEGSQIPGIRRWPEAYLPKIFERERVDRIIDVTQAEATATTRRLASEEGVFAGMSSGGAIAAALKLAEELEEGIIVCIICDRGDRYLSSNLFK</sequence>
<name>A0A512B2Q6_9BACT</name>
<keyword evidence="15" id="KW-1185">Reference proteome</keyword>
<protein>
    <recommendedName>
        <fullName evidence="4 12">Cysteine synthase</fullName>
        <ecNumber evidence="4 12">2.5.1.47</ecNumber>
    </recommendedName>
</protein>
<comment type="pathway">
    <text evidence="2">Amino-acid biosynthesis; L-cysteine biosynthesis; L-cysteine from L-serine: step 2/2.</text>
</comment>
<feature type="domain" description="Tryptophan synthase beta chain-like PALP" evidence="13">
    <location>
        <begin position="61"/>
        <end position="336"/>
    </location>
</feature>
<evidence type="ECO:0000256" key="12">
    <source>
        <dbReference type="RuleBase" id="RU003985"/>
    </source>
</evidence>
<evidence type="ECO:0000313" key="15">
    <source>
        <dbReference type="Proteomes" id="UP000321532"/>
    </source>
</evidence>
<evidence type="ECO:0000256" key="5">
    <source>
        <dbReference type="ARBA" id="ARBA00022605"/>
    </source>
</evidence>
<dbReference type="FunFam" id="3.40.50.1100:FF:000006">
    <property type="entry name" value="Cysteine synthase"/>
    <property type="match status" value="1"/>
</dbReference>
<dbReference type="CDD" id="cd01561">
    <property type="entry name" value="CBS_like"/>
    <property type="match status" value="1"/>
</dbReference>
<keyword evidence="8 12" id="KW-0198">Cysteine biosynthesis</keyword>
<dbReference type="Proteomes" id="UP000321532">
    <property type="component" value="Unassembled WGS sequence"/>
</dbReference>
<dbReference type="InterPro" id="IPR005858">
    <property type="entry name" value="CysM"/>
</dbReference>
<dbReference type="InterPro" id="IPR050214">
    <property type="entry name" value="Cys_Synth/Cystath_Beta-Synth"/>
</dbReference>
<keyword evidence="5 12" id="KW-0028">Amino-acid biosynthesis</keyword>
<evidence type="ECO:0000256" key="7">
    <source>
        <dbReference type="ARBA" id="ARBA00022898"/>
    </source>
</evidence>
<proteinExistence type="inferred from homology"/>
<evidence type="ECO:0000256" key="3">
    <source>
        <dbReference type="ARBA" id="ARBA00007103"/>
    </source>
</evidence>
<dbReference type="InterPro" id="IPR001216">
    <property type="entry name" value="P-phosphate_BS"/>
</dbReference>
<comment type="caution">
    <text evidence="14">The sequence shown here is derived from an EMBL/GenBank/DDBJ whole genome shotgun (WGS) entry which is preliminary data.</text>
</comment>
<evidence type="ECO:0000256" key="9">
    <source>
        <dbReference type="ARBA" id="ARBA00047931"/>
    </source>
</evidence>
<evidence type="ECO:0000313" key="14">
    <source>
        <dbReference type="EMBL" id="GEO06248.1"/>
    </source>
</evidence>
<evidence type="ECO:0000256" key="11">
    <source>
        <dbReference type="PIRSR" id="PIRSR605856-51"/>
    </source>
</evidence>
<dbReference type="InterPro" id="IPR005856">
    <property type="entry name" value="Cys_synth"/>
</dbReference>
<dbReference type="GO" id="GO:0004124">
    <property type="term" value="F:cysteine synthase activity"/>
    <property type="evidence" value="ECO:0007669"/>
    <property type="project" value="UniProtKB-UniRule"/>
</dbReference>
<feature type="binding site" evidence="10">
    <location>
        <begin position="229"/>
        <end position="233"/>
    </location>
    <ligand>
        <name>pyridoxal 5'-phosphate</name>
        <dbReference type="ChEBI" id="CHEBI:597326"/>
    </ligand>
</feature>
<dbReference type="InterPro" id="IPR036052">
    <property type="entry name" value="TrpB-like_PALP_sf"/>
</dbReference>
<evidence type="ECO:0000256" key="2">
    <source>
        <dbReference type="ARBA" id="ARBA00004962"/>
    </source>
</evidence>
<dbReference type="EMBL" id="BJYS01000033">
    <property type="protein sequence ID" value="GEO06248.1"/>
    <property type="molecule type" value="Genomic_DNA"/>
</dbReference>
<accession>A0A512B2Q6</accession>
<feature type="modified residue" description="N6-(pyridoxal phosphate)lysine" evidence="11">
    <location>
        <position position="96"/>
    </location>
</feature>
<dbReference type="InterPro" id="IPR001926">
    <property type="entry name" value="TrpB-like_PALP"/>
</dbReference>
<dbReference type="NCBIfam" id="TIGR01138">
    <property type="entry name" value="cysM"/>
    <property type="match status" value="1"/>
</dbReference>
<dbReference type="AlphaFoldDB" id="A0A512B2Q6"/>
<feature type="binding site" evidence="10">
    <location>
        <position position="126"/>
    </location>
    <ligand>
        <name>pyridoxal 5'-phosphate</name>
        <dbReference type="ChEBI" id="CHEBI:597326"/>
    </ligand>
</feature>
<evidence type="ECO:0000256" key="1">
    <source>
        <dbReference type="ARBA" id="ARBA00001933"/>
    </source>
</evidence>
<evidence type="ECO:0000259" key="13">
    <source>
        <dbReference type="Pfam" id="PF00291"/>
    </source>
</evidence>
<dbReference type="GO" id="GO:0006535">
    <property type="term" value="P:cysteine biosynthetic process from serine"/>
    <property type="evidence" value="ECO:0007669"/>
    <property type="project" value="UniProtKB-UniRule"/>
</dbReference>
<feature type="binding site" evidence="10">
    <location>
        <position position="310"/>
    </location>
    <ligand>
        <name>pyridoxal 5'-phosphate</name>
        <dbReference type="ChEBI" id="CHEBI:597326"/>
    </ligand>
</feature>
<dbReference type="PANTHER" id="PTHR10314">
    <property type="entry name" value="CYSTATHIONINE BETA-SYNTHASE"/>
    <property type="match status" value="1"/>
</dbReference>
<organism evidence="14 15">
    <name type="scientific">Adhaeribacter aerolatus</name>
    <dbReference type="NCBI Taxonomy" id="670289"/>
    <lineage>
        <taxon>Bacteria</taxon>
        <taxon>Pseudomonadati</taxon>
        <taxon>Bacteroidota</taxon>
        <taxon>Cytophagia</taxon>
        <taxon>Cytophagales</taxon>
        <taxon>Hymenobacteraceae</taxon>
        <taxon>Adhaeribacter</taxon>
    </lineage>
</organism>